<evidence type="ECO:0000313" key="2">
    <source>
        <dbReference type="EMBL" id="MYC97214.1"/>
    </source>
</evidence>
<sequence>MAQQSPSGPHGLTSSPQGVMEQFFTQLNNILAFIKDLGQRGIVEWNEDQNYKANARTVGSDGVLYKALQATGPSSTNAQDPTTETADPREVWEREVPAPAAEFKPLAWGQMGSNGSFITSPAPYGVDTANCRRTGTSGDYTYEIRLPGDALGDVCRAIVVPSPNIDGRMTITERNDGINVKLQHGAHTGTARTFYFVVFGVK</sequence>
<dbReference type="EMBL" id="VXMH01000108">
    <property type="protein sequence ID" value="MYC97214.1"/>
    <property type="molecule type" value="Genomic_DNA"/>
</dbReference>
<comment type="caution">
    <text evidence="2">The sequence shown here is derived from an EMBL/GenBank/DDBJ whole genome shotgun (WGS) entry which is preliminary data.</text>
</comment>
<organism evidence="2">
    <name type="scientific">Caldilineaceae bacterium SB0661_bin_32</name>
    <dbReference type="NCBI Taxonomy" id="2605255"/>
    <lineage>
        <taxon>Bacteria</taxon>
        <taxon>Bacillati</taxon>
        <taxon>Chloroflexota</taxon>
        <taxon>Caldilineae</taxon>
        <taxon>Caldilineales</taxon>
        <taxon>Caldilineaceae</taxon>
    </lineage>
</organism>
<accession>A0A6B1DCK0</accession>
<feature type="region of interest" description="Disordered" evidence="1">
    <location>
        <begin position="70"/>
        <end position="89"/>
    </location>
</feature>
<feature type="compositionally biased region" description="Polar residues" evidence="1">
    <location>
        <begin position="71"/>
        <end position="85"/>
    </location>
</feature>
<proteinExistence type="predicted"/>
<protein>
    <submittedName>
        <fullName evidence="2">Uncharacterized protein</fullName>
    </submittedName>
</protein>
<evidence type="ECO:0000256" key="1">
    <source>
        <dbReference type="SAM" id="MobiDB-lite"/>
    </source>
</evidence>
<gene>
    <name evidence="2" type="ORF">F4X14_19840</name>
</gene>
<reference evidence="2" key="1">
    <citation type="submission" date="2019-09" db="EMBL/GenBank/DDBJ databases">
        <title>Characterisation of the sponge microbiome using genome-centric metagenomics.</title>
        <authorList>
            <person name="Engelberts J.P."/>
            <person name="Robbins S.J."/>
            <person name="De Goeij J.M."/>
            <person name="Aranda M."/>
            <person name="Bell S.C."/>
            <person name="Webster N.S."/>
        </authorList>
    </citation>
    <scope>NUCLEOTIDE SEQUENCE</scope>
    <source>
        <strain evidence="2">SB0661_bin_32</strain>
    </source>
</reference>
<dbReference type="AlphaFoldDB" id="A0A6B1DCK0"/>
<name>A0A6B1DCK0_9CHLR</name>